<evidence type="ECO:0000313" key="5">
    <source>
        <dbReference type="Proteomes" id="UP000825729"/>
    </source>
</evidence>
<evidence type="ECO:0000313" key="4">
    <source>
        <dbReference type="EMBL" id="KAG9447809.1"/>
    </source>
</evidence>
<dbReference type="Pfam" id="PF05605">
    <property type="entry name" value="zf-Di19"/>
    <property type="match status" value="1"/>
</dbReference>
<evidence type="ECO:0000256" key="1">
    <source>
        <dbReference type="ARBA" id="ARBA00007109"/>
    </source>
</evidence>
<proteinExistence type="inferred from homology"/>
<evidence type="ECO:0000259" key="2">
    <source>
        <dbReference type="Pfam" id="PF05605"/>
    </source>
</evidence>
<name>A0AAV7EGJ8_ARIFI</name>
<accession>A0AAV7EGJ8</accession>
<dbReference type="InterPro" id="IPR008598">
    <property type="entry name" value="Di19_Zn-bd"/>
</dbReference>
<organism evidence="4 5">
    <name type="scientific">Aristolochia fimbriata</name>
    <name type="common">White veined hardy Dutchman's pipe vine</name>
    <dbReference type="NCBI Taxonomy" id="158543"/>
    <lineage>
        <taxon>Eukaryota</taxon>
        <taxon>Viridiplantae</taxon>
        <taxon>Streptophyta</taxon>
        <taxon>Embryophyta</taxon>
        <taxon>Tracheophyta</taxon>
        <taxon>Spermatophyta</taxon>
        <taxon>Magnoliopsida</taxon>
        <taxon>Magnoliidae</taxon>
        <taxon>Piperales</taxon>
        <taxon>Aristolochiaceae</taxon>
        <taxon>Aristolochia</taxon>
    </lineage>
</organism>
<gene>
    <name evidence="4" type="ORF">H6P81_013937</name>
</gene>
<dbReference type="AlphaFoldDB" id="A0AAV7EGJ8"/>
<dbReference type="InterPro" id="IPR027935">
    <property type="entry name" value="Di19_C"/>
</dbReference>
<evidence type="ECO:0000259" key="3">
    <source>
        <dbReference type="Pfam" id="PF14571"/>
    </source>
</evidence>
<protein>
    <submittedName>
        <fullName evidence="4">Uncharacterized protein</fullName>
    </submittedName>
</protein>
<dbReference type="Pfam" id="PF14571">
    <property type="entry name" value="Di19_C"/>
    <property type="match status" value="1"/>
</dbReference>
<reference evidence="4 5" key="1">
    <citation type="submission" date="2021-07" db="EMBL/GenBank/DDBJ databases">
        <title>The Aristolochia fimbriata genome: insights into angiosperm evolution, floral development and chemical biosynthesis.</title>
        <authorList>
            <person name="Jiao Y."/>
        </authorList>
    </citation>
    <scope>NUCLEOTIDE SEQUENCE [LARGE SCALE GENOMIC DNA]</scope>
    <source>
        <strain evidence="4">IBCAS-2021</strain>
        <tissue evidence="4">Leaf</tissue>
    </source>
</reference>
<dbReference type="PANTHER" id="PTHR31875">
    <property type="entry name" value="PROTEIN DEHYDRATION-INDUCED 19"/>
    <property type="match status" value="1"/>
</dbReference>
<dbReference type="EMBL" id="JAINDJ010000005">
    <property type="protein sequence ID" value="KAG9447809.1"/>
    <property type="molecule type" value="Genomic_DNA"/>
</dbReference>
<dbReference type="PANTHER" id="PTHR31875:SF6">
    <property type="entry name" value="PROTEIN DEHYDRATION-INDUCED 19"/>
    <property type="match status" value="1"/>
</dbReference>
<comment type="caution">
    <text evidence="4">The sequence shown here is derived from an EMBL/GenBank/DDBJ whole genome shotgun (WGS) entry which is preliminary data.</text>
</comment>
<dbReference type="Proteomes" id="UP000825729">
    <property type="component" value="Unassembled WGS sequence"/>
</dbReference>
<sequence>MDSDLWTSRLAAAKRQYSLQHHQNSQLDRLSVDDFEVEEEVRPDFPCPYCYEDYDVASLCSHLEDEHPFESKVTVCPICSVKVSRDMLNHITLQHGHLFKISFFNIHCLRRRLRRVAIPNSQALSLLGRDLREAHLQVLLGGSGFRSANNSASNTVSDSFFSSLVFNFPGSEAEEISKAAISNAEEAYTKNVTASQKWKSSFDATLSHEEREQKLKQATVRAAFVQDLLLSTMFGN</sequence>
<dbReference type="InterPro" id="IPR033347">
    <property type="entry name" value="Di19"/>
</dbReference>
<comment type="similarity">
    <text evidence="1">Belongs to the Di19 family.</text>
</comment>
<feature type="domain" description="Di19 zinc-binding" evidence="2">
    <location>
        <begin position="44"/>
        <end position="96"/>
    </location>
</feature>
<keyword evidence="5" id="KW-1185">Reference proteome</keyword>
<feature type="domain" description="Di19 C-terminal" evidence="3">
    <location>
        <begin position="124"/>
        <end position="233"/>
    </location>
</feature>